<evidence type="ECO:0008006" key="4">
    <source>
        <dbReference type="Google" id="ProtNLM"/>
    </source>
</evidence>
<sequence>MESSTTPQPVCAKEALDLLNCAIESPFDRDKCLRFLDALRNCVLEKKVKKFSLVGQSHAAESSKKQGEPLNIPDSTNSR</sequence>
<reference evidence="2" key="2">
    <citation type="submission" date="2019-07" db="EMBL/GenBank/DDBJ databases">
        <authorList>
            <person name="Yang Y."/>
            <person name="Bocs S."/>
            <person name="Baudouin L."/>
        </authorList>
    </citation>
    <scope>NUCLEOTIDE SEQUENCE</scope>
    <source>
        <tissue evidence="2">Spear leaf of Hainan Tall coconut</tissue>
    </source>
</reference>
<feature type="region of interest" description="Disordered" evidence="1">
    <location>
        <begin position="55"/>
        <end position="79"/>
    </location>
</feature>
<evidence type="ECO:0000256" key="1">
    <source>
        <dbReference type="SAM" id="MobiDB-lite"/>
    </source>
</evidence>
<dbReference type="Gene3D" id="1.10.287.1130">
    <property type="entry name" value="CytochromE C oxidase copper chaperone"/>
    <property type="match status" value="1"/>
</dbReference>
<evidence type="ECO:0000313" key="2">
    <source>
        <dbReference type="EMBL" id="KAG1335158.1"/>
    </source>
</evidence>
<gene>
    <name evidence="2" type="ORF">COCNU_03G012770</name>
</gene>
<dbReference type="AlphaFoldDB" id="A0A8K0MZ54"/>
<proteinExistence type="predicted"/>
<dbReference type="SUPFAM" id="SSF47072">
    <property type="entry name" value="Cysteine alpha-hairpin motif"/>
    <property type="match status" value="1"/>
</dbReference>
<evidence type="ECO:0000313" key="3">
    <source>
        <dbReference type="Proteomes" id="UP000797356"/>
    </source>
</evidence>
<dbReference type="OrthoDB" id="13601at2759"/>
<keyword evidence="3" id="KW-1185">Reference proteome</keyword>
<dbReference type="EMBL" id="CM017874">
    <property type="protein sequence ID" value="KAG1335158.1"/>
    <property type="molecule type" value="Genomic_DNA"/>
</dbReference>
<protein>
    <recommendedName>
        <fullName evidence="4">CHCH domain-containing protein</fullName>
    </recommendedName>
</protein>
<comment type="caution">
    <text evidence="2">The sequence shown here is derived from an EMBL/GenBank/DDBJ whole genome shotgun (WGS) entry which is preliminary data.</text>
</comment>
<dbReference type="Proteomes" id="UP000797356">
    <property type="component" value="Chromosome 3"/>
</dbReference>
<dbReference type="PANTHER" id="PTHR37750:SF1">
    <property type="entry name" value="COX19-LIKE CHCH FAMILY PROTEIN"/>
    <property type="match status" value="1"/>
</dbReference>
<name>A0A8K0MZ54_COCNU</name>
<reference evidence="2" key="1">
    <citation type="journal article" date="2017" name="Gigascience">
        <title>The genome draft of coconut (Cocos nucifera).</title>
        <authorList>
            <person name="Xiao Y."/>
            <person name="Xu P."/>
            <person name="Fan H."/>
            <person name="Baudouin L."/>
            <person name="Xia W."/>
            <person name="Bocs S."/>
            <person name="Xu J."/>
            <person name="Li Q."/>
            <person name="Guo A."/>
            <person name="Zhou L."/>
            <person name="Li J."/>
            <person name="Wu Y."/>
            <person name="Ma Z."/>
            <person name="Armero A."/>
            <person name="Issali A.E."/>
            <person name="Liu N."/>
            <person name="Peng M."/>
            <person name="Yang Y."/>
        </authorList>
    </citation>
    <scope>NUCLEOTIDE SEQUENCE</scope>
    <source>
        <tissue evidence="2">Spear leaf of Hainan Tall coconut</tissue>
    </source>
</reference>
<accession>A0A8K0MZ54</accession>
<dbReference type="InterPro" id="IPR009069">
    <property type="entry name" value="Cys_alpha_HP_mot_SF"/>
</dbReference>
<organism evidence="2 3">
    <name type="scientific">Cocos nucifera</name>
    <name type="common">Coconut palm</name>
    <dbReference type="NCBI Taxonomy" id="13894"/>
    <lineage>
        <taxon>Eukaryota</taxon>
        <taxon>Viridiplantae</taxon>
        <taxon>Streptophyta</taxon>
        <taxon>Embryophyta</taxon>
        <taxon>Tracheophyta</taxon>
        <taxon>Spermatophyta</taxon>
        <taxon>Magnoliopsida</taxon>
        <taxon>Liliopsida</taxon>
        <taxon>Arecaceae</taxon>
        <taxon>Arecoideae</taxon>
        <taxon>Cocoseae</taxon>
        <taxon>Attaleinae</taxon>
        <taxon>Cocos</taxon>
    </lineage>
</organism>
<dbReference type="PROSITE" id="PS51808">
    <property type="entry name" value="CHCH"/>
    <property type="match status" value="1"/>
</dbReference>
<dbReference type="PANTHER" id="PTHR37750">
    <property type="entry name" value="COX19-LIKE CHCH FAMILY PROTEIN"/>
    <property type="match status" value="1"/>
</dbReference>